<dbReference type="Proteomes" id="UP000315295">
    <property type="component" value="Unassembled WGS sequence"/>
</dbReference>
<evidence type="ECO:0000313" key="2">
    <source>
        <dbReference type="EMBL" id="TQE11599.1"/>
    </source>
</evidence>
<name>A0A540NKN4_MALBA</name>
<accession>A0A540NKN4</accession>
<dbReference type="EMBL" id="VIEB01000028">
    <property type="protein sequence ID" value="TQE11599.1"/>
    <property type="molecule type" value="Genomic_DNA"/>
</dbReference>
<feature type="compositionally biased region" description="Polar residues" evidence="1">
    <location>
        <begin position="26"/>
        <end position="40"/>
    </location>
</feature>
<feature type="region of interest" description="Disordered" evidence="1">
    <location>
        <begin position="22"/>
        <end position="41"/>
    </location>
</feature>
<reference evidence="2 3" key="1">
    <citation type="journal article" date="2019" name="G3 (Bethesda)">
        <title>Sequencing of a Wild Apple (Malus baccata) Genome Unravels the Differences Between Cultivated and Wild Apple Species Regarding Disease Resistance and Cold Tolerance.</title>
        <authorList>
            <person name="Chen X."/>
        </authorList>
    </citation>
    <scope>NUCLEOTIDE SEQUENCE [LARGE SCALE GENOMIC DNA]</scope>
    <source>
        <strain evidence="3">cv. Shandingzi</strain>
        <tissue evidence="2">Leaves</tissue>
    </source>
</reference>
<evidence type="ECO:0000256" key="1">
    <source>
        <dbReference type="SAM" id="MobiDB-lite"/>
    </source>
</evidence>
<comment type="caution">
    <text evidence="2">The sequence shown here is derived from an EMBL/GenBank/DDBJ whole genome shotgun (WGS) entry which is preliminary data.</text>
</comment>
<evidence type="ECO:0000313" key="3">
    <source>
        <dbReference type="Proteomes" id="UP000315295"/>
    </source>
</evidence>
<dbReference type="AlphaFoldDB" id="A0A540NKN4"/>
<keyword evidence="3" id="KW-1185">Reference proteome</keyword>
<proteinExistence type="predicted"/>
<organism evidence="2 3">
    <name type="scientific">Malus baccata</name>
    <name type="common">Siberian crab apple</name>
    <name type="synonym">Pyrus baccata</name>
    <dbReference type="NCBI Taxonomy" id="106549"/>
    <lineage>
        <taxon>Eukaryota</taxon>
        <taxon>Viridiplantae</taxon>
        <taxon>Streptophyta</taxon>
        <taxon>Embryophyta</taxon>
        <taxon>Tracheophyta</taxon>
        <taxon>Spermatophyta</taxon>
        <taxon>Magnoliopsida</taxon>
        <taxon>eudicotyledons</taxon>
        <taxon>Gunneridae</taxon>
        <taxon>Pentapetalae</taxon>
        <taxon>rosids</taxon>
        <taxon>fabids</taxon>
        <taxon>Rosales</taxon>
        <taxon>Rosaceae</taxon>
        <taxon>Amygdaloideae</taxon>
        <taxon>Maleae</taxon>
        <taxon>Malus</taxon>
    </lineage>
</organism>
<gene>
    <name evidence="2" type="ORF">C1H46_002801</name>
</gene>
<protein>
    <submittedName>
        <fullName evidence="2">Uncharacterized protein</fullName>
    </submittedName>
</protein>
<sequence length="177" mass="19961">MAPYWNVMFDDVEASKDATLDDKSKGVTNADHNSEVTPSSKPKWKLNKGYHIYVGALPSSSRPTIVEAQNVNDVTQSLLRILEFKVKGKLEEGQVLYLQEENEDTEVSEHRTYTEEGINVIEAISLSNLEPFLGKGMQHKQKGMQLVHPFTPFESYKRTKVGDGRSTEVFVVDLDPM</sequence>